<feature type="transmembrane region" description="Helical" evidence="2">
    <location>
        <begin position="154"/>
        <end position="177"/>
    </location>
</feature>
<feature type="compositionally biased region" description="Basic and acidic residues" evidence="1">
    <location>
        <begin position="72"/>
        <end position="91"/>
    </location>
</feature>
<name>K8F3D8_9CHLO</name>
<dbReference type="PANTHER" id="PTHR36347">
    <property type="entry name" value="EXPRESSED PROTEIN"/>
    <property type="match status" value="1"/>
</dbReference>
<evidence type="ECO:0000313" key="4">
    <source>
        <dbReference type="Proteomes" id="UP000198341"/>
    </source>
</evidence>
<dbReference type="GeneID" id="19013636"/>
<dbReference type="AlphaFoldDB" id="K8F3D8"/>
<feature type="compositionally biased region" description="Low complexity" evidence="1">
    <location>
        <begin position="10"/>
        <end position="27"/>
    </location>
</feature>
<sequence length="180" mass="20107">MFASSLGQFSSSLHLGRTSSSLSSSSSSKVGLVFAANNSNDDVNKDNNTSDDESIAAIERRLKNSKNKVKLTSKEKQERDSGFPKTNDAKKGRPATLFDDLGMKRSFPTPGANGMLSMWEGDPENWEKMEPLKKLWVVWSGEKGWMYWMNQGSLYGAAFIAFLWVCFRFIGPILGLYELK</sequence>
<dbReference type="PANTHER" id="PTHR36347:SF1">
    <property type="entry name" value="EXPRESSED PROTEIN"/>
    <property type="match status" value="1"/>
</dbReference>
<dbReference type="RefSeq" id="XP_007511253.1">
    <property type="nucleotide sequence ID" value="XM_007511191.1"/>
</dbReference>
<reference evidence="3 4" key="1">
    <citation type="submission" date="2011-10" db="EMBL/GenBank/DDBJ databases">
        <authorList>
            <person name="Genoscope - CEA"/>
        </authorList>
    </citation>
    <scope>NUCLEOTIDE SEQUENCE [LARGE SCALE GENOMIC DNA]</scope>
    <source>
        <strain evidence="3 4">RCC 1105</strain>
    </source>
</reference>
<accession>K8F3D8</accession>
<dbReference type="Proteomes" id="UP000198341">
    <property type="component" value="Chromosome 9"/>
</dbReference>
<gene>
    <name evidence="3" type="ORF">Bathy09g01290</name>
</gene>
<protein>
    <submittedName>
        <fullName evidence="3">Uncharacterized protein</fullName>
    </submittedName>
</protein>
<feature type="region of interest" description="Disordered" evidence="1">
    <location>
        <begin position="66"/>
        <end position="94"/>
    </location>
</feature>
<dbReference type="EMBL" id="FO082270">
    <property type="protein sequence ID" value="CCO66813.1"/>
    <property type="molecule type" value="Genomic_DNA"/>
</dbReference>
<evidence type="ECO:0000256" key="2">
    <source>
        <dbReference type="SAM" id="Phobius"/>
    </source>
</evidence>
<keyword evidence="2" id="KW-0472">Membrane</keyword>
<keyword evidence="4" id="KW-1185">Reference proteome</keyword>
<keyword evidence="2" id="KW-1133">Transmembrane helix</keyword>
<evidence type="ECO:0000313" key="3">
    <source>
        <dbReference type="EMBL" id="CCO66813.1"/>
    </source>
</evidence>
<proteinExistence type="predicted"/>
<dbReference type="STRING" id="41875.K8F3D8"/>
<dbReference type="KEGG" id="bpg:Bathy09g01290"/>
<evidence type="ECO:0000256" key="1">
    <source>
        <dbReference type="SAM" id="MobiDB-lite"/>
    </source>
</evidence>
<organism evidence="3 4">
    <name type="scientific">Bathycoccus prasinos</name>
    <dbReference type="NCBI Taxonomy" id="41875"/>
    <lineage>
        <taxon>Eukaryota</taxon>
        <taxon>Viridiplantae</taxon>
        <taxon>Chlorophyta</taxon>
        <taxon>Mamiellophyceae</taxon>
        <taxon>Mamiellales</taxon>
        <taxon>Bathycoccaceae</taxon>
        <taxon>Bathycoccus</taxon>
    </lineage>
</organism>
<feature type="region of interest" description="Disordered" evidence="1">
    <location>
        <begin position="1"/>
        <end position="27"/>
    </location>
</feature>
<dbReference type="OrthoDB" id="2016729at2759"/>
<dbReference type="eggNOG" id="ENOG502S2EA">
    <property type="taxonomic scope" value="Eukaryota"/>
</dbReference>
<dbReference type="GO" id="GO:0009507">
    <property type="term" value="C:chloroplast"/>
    <property type="evidence" value="ECO:0007669"/>
    <property type="project" value="TreeGrafter"/>
</dbReference>
<keyword evidence="2" id="KW-0812">Transmembrane</keyword>